<protein>
    <submittedName>
        <fullName evidence="7">Decaprenyl-phosphate phosphoribosyltransferase</fullName>
    </submittedName>
</protein>
<evidence type="ECO:0000256" key="2">
    <source>
        <dbReference type="ARBA" id="ARBA00022475"/>
    </source>
</evidence>
<dbReference type="RefSeq" id="WP_186914240.1">
    <property type="nucleotide sequence ID" value="NZ_JACOFV010000028.1"/>
</dbReference>
<comment type="caution">
    <text evidence="7">The sequence shown here is derived from an EMBL/GenBank/DDBJ whole genome shotgun (WGS) entry which is preliminary data.</text>
</comment>
<comment type="subcellular location">
    <subcellularLocation>
        <location evidence="1">Membrane</location>
        <topology evidence="1">Multi-pass membrane protein</topology>
    </subcellularLocation>
</comment>
<feature type="transmembrane region" description="Helical" evidence="6">
    <location>
        <begin position="274"/>
        <end position="292"/>
    </location>
</feature>
<dbReference type="GO" id="GO:0016757">
    <property type="term" value="F:glycosyltransferase activity"/>
    <property type="evidence" value="ECO:0007669"/>
    <property type="project" value="UniProtKB-KW"/>
</dbReference>
<sequence>MQLNYVRSTSRLHLYGLLLLIRPRQWLKNAFVLAPLLFSGKFLNLGEVYAALIAALLFCIASSAAYIINDIHDIERDRRHPQKSVSRPLASGIISKLEALHLLALLYLILACAWFFVPQTVYVIAAYLMLNYAYTLVLKHQPVVDIFAIAICFVLRVYAGAVALSVPLSGWMAITTLCLALYLAAIKRRQELVHSGISGRYVLKNYSIALIDRYAQKSATGAVMFYSLFVMSQNQKMIITIPLVLFGLFRYWYIVETLDGGESPTDVLIADKQIMLIVVLWCATCLWILWPLKA</sequence>
<keyword evidence="5 6" id="KW-0472">Membrane</keyword>
<reference evidence="7" key="1">
    <citation type="submission" date="2020-08" db="EMBL/GenBank/DDBJ databases">
        <title>Novel species isolated from subtropical streams in China.</title>
        <authorList>
            <person name="Lu H."/>
        </authorList>
    </citation>
    <scope>NUCLEOTIDE SEQUENCE</scope>
    <source>
        <strain evidence="7">KACC 12607</strain>
    </source>
</reference>
<keyword evidence="8" id="KW-1185">Reference proteome</keyword>
<keyword evidence="4 6" id="KW-1133">Transmembrane helix</keyword>
<feature type="transmembrane region" description="Helical" evidence="6">
    <location>
        <begin position="116"/>
        <end position="134"/>
    </location>
</feature>
<gene>
    <name evidence="7" type="ORF">H8K32_19530</name>
</gene>
<proteinExistence type="predicted"/>
<dbReference type="Pfam" id="PF01040">
    <property type="entry name" value="UbiA"/>
    <property type="match status" value="1"/>
</dbReference>
<name>A0A923KJI6_9BURK</name>
<evidence type="ECO:0000313" key="8">
    <source>
        <dbReference type="Proteomes" id="UP000634011"/>
    </source>
</evidence>
<keyword evidence="7" id="KW-0808">Transferase</keyword>
<dbReference type="AlphaFoldDB" id="A0A923KJI6"/>
<evidence type="ECO:0000256" key="3">
    <source>
        <dbReference type="ARBA" id="ARBA00022692"/>
    </source>
</evidence>
<feature type="transmembrane region" description="Helical" evidence="6">
    <location>
        <begin position="146"/>
        <end position="164"/>
    </location>
</feature>
<keyword evidence="7" id="KW-0328">Glycosyltransferase</keyword>
<keyword evidence="3 6" id="KW-0812">Transmembrane</keyword>
<keyword evidence="2" id="KW-1003">Cell membrane</keyword>
<dbReference type="EMBL" id="JACOFV010000028">
    <property type="protein sequence ID" value="MBC3864297.1"/>
    <property type="molecule type" value="Genomic_DNA"/>
</dbReference>
<feature type="transmembrane region" description="Helical" evidence="6">
    <location>
        <begin position="237"/>
        <end position="254"/>
    </location>
</feature>
<dbReference type="InterPro" id="IPR044878">
    <property type="entry name" value="UbiA_sf"/>
</dbReference>
<feature type="transmembrane region" description="Helical" evidence="6">
    <location>
        <begin position="170"/>
        <end position="186"/>
    </location>
</feature>
<dbReference type="GO" id="GO:0016020">
    <property type="term" value="C:membrane"/>
    <property type="evidence" value="ECO:0007669"/>
    <property type="project" value="UniProtKB-SubCell"/>
</dbReference>
<evidence type="ECO:0000256" key="4">
    <source>
        <dbReference type="ARBA" id="ARBA00022989"/>
    </source>
</evidence>
<accession>A0A923KJI6</accession>
<dbReference type="InterPro" id="IPR000537">
    <property type="entry name" value="UbiA_prenyltransferase"/>
</dbReference>
<feature type="transmembrane region" description="Helical" evidence="6">
    <location>
        <begin position="49"/>
        <end position="68"/>
    </location>
</feature>
<dbReference type="GO" id="GO:0016765">
    <property type="term" value="F:transferase activity, transferring alkyl or aryl (other than methyl) groups"/>
    <property type="evidence" value="ECO:0007669"/>
    <property type="project" value="InterPro"/>
</dbReference>
<dbReference type="Proteomes" id="UP000634011">
    <property type="component" value="Unassembled WGS sequence"/>
</dbReference>
<evidence type="ECO:0000256" key="6">
    <source>
        <dbReference type="SAM" id="Phobius"/>
    </source>
</evidence>
<evidence type="ECO:0000256" key="1">
    <source>
        <dbReference type="ARBA" id="ARBA00004141"/>
    </source>
</evidence>
<organism evidence="7 8">
    <name type="scientific">Undibacterium jejuense</name>
    <dbReference type="NCBI Taxonomy" id="1344949"/>
    <lineage>
        <taxon>Bacteria</taxon>
        <taxon>Pseudomonadati</taxon>
        <taxon>Pseudomonadota</taxon>
        <taxon>Betaproteobacteria</taxon>
        <taxon>Burkholderiales</taxon>
        <taxon>Oxalobacteraceae</taxon>
        <taxon>Undibacterium</taxon>
    </lineage>
</organism>
<dbReference type="CDD" id="cd13963">
    <property type="entry name" value="PT_UbiA_2"/>
    <property type="match status" value="1"/>
</dbReference>
<evidence type="ECO:0000313" key="7">
    <source>
        <dbReference type="EMBL" id="MBC3864297.1"/>
    </source>
</evidence>
<feature type="transmembrane region" description="Helical" evidence="6">
    <location>
        <begin position="89"/>
        <end position="110"/>
    </location>
</feature>
<dbReference type="Gene3D" id="1.10.357.140">
    <property type="entry name" value="UbiA prenyltransferase"/>
    <property type="match status" value="1"/>
</dbReference>
<evidence type="ECO:0000256" key="5">
    <source>
        <dbReference type="ARBA" id="ARBA00023136"/>
    </source>
</evidence>